<proteinExistence type="inferred from homology"/>
<evidence type="ECO:0000256" key="4">
    <source>
        <dbReference type="ARBA" id="ARBA00022475"/>
    </source>
</evidence>
<keyword evidence="4" id="KW-1003">Cell membrane</keyword>
<feature type="region of interest" description="Disordered" evidence="10">
    <location>
        <begin position="165"/>
        <end position="187"/>
    </location>
</feature>
<dbReference type="SUPFAM" id="SSF50044">
    <property type="entry name" value="SH3-domain"/>
    <property type="match status" value="1"/>
</dbReference>
<evidence type="ECO:0000256" key="8">
    <source>
        <dbReference type="ARBA" id="ARBA00023136"/>
    </source>
</evidence>
<dbReference type="RefSeq" id="XP_025599196.1">
    <property type="nucleotide sequence ID" value="XM_025742162.1"/>
</dbReference>
<keyword evidence="6 11" id="KW-1133">Transmembrane helix</keyword>
<feature type="compositionally biased region" description="Polar residues" evidence="10">
    <location>
        <begin position="232"/>
        <end position="246"/>
    </location>
</feature>
<dbReference type="FunFam" id="2.30.30.40:FF:000213">
    <property type="entry name" value="High osmolarity signaling protein SHO1"/>
    <property type="match status" value="1"/>
</dbReference>
<dbReference type="AlphaFoldDB" id="A0A316ZAR7"/>
<dbReference type="Pfam" id="PF00018">
    <property type="entry name" value="SH3_1"/>
    <property type="match status" value="1"/>
</dbReference>
<dbReference type="PRINTS" id="PR00452">
    <property type="entry name" value="SH3DOMAIN"/>
</dbReference>
<feature type="region of interest" description="Disordered" evidence="10">
    <location>
        <begin position="211"/>
        <end position="292"/>
    </location>
</feature>
<evidence type="ECO:0000256" key="6">
    <source>
        <dbReference type="ARBA" id="ARBA00022989"/>
    </source>
</evidence>
<organism evidence="13 14">
    <name type="scientific">Tilletiopsis washingtonensis</name>
    <dbReference type="NCBI Taxonomy" id="58919"/>
    <lineage>
        <taxon>Eukaryota</taxon>
        <taxon>Fungi</taxon>
        <taxon>Dikarya</taxon>
        <taxon>Basidiomycota</taxon>
        <taxon>Ustilaginomycotina</taxon>
        <taxon>Exobasidiomycetes</taxon>
        <taxon>Entylomatales</taxon>
        <taxon>Entylomatales incertae sedis</taxon>
        <taxon>Tilletiopsis</taxon>
    </lineage>
</organism>
<evidence type="ECO:0000259" key="12">
    <source>
        <dbReference type="PROSITE" id="PS50002"/>
    </source>
</evidence>
<dbReference type="Proteomes" id="UP000245946">
    <property type="component" value="Unassembled WGS sequence"/>
</dbReference>
<evidence type="ECO:0000256" key="1">
    <source>
        <dbReference type="ARBA" id="ARBA00004651"/>
    </source>
</evidence>
<dbReference type="GO" id="GO:0007232">
    <property type="term" value="P:osmosensory signaling pathway via Sho1 osmosensor"/>
    <property type="evidence" value="ECO:0007669"/>
    <property type="project" value="UniProtKB-ARBA"/>
</dbReference>
<comment type="similarity">
    <text evidence="2">Belongs to the SHO1 family.</text>
</comment>
<dbReference type="GeneID" id="37269706"/>
<name>A0A316ZAR7_9BASI</name>
<dbReference type="Gene3D" id="2.30.30.40">
    <property type="entry name" value="SH3 Domains"/>
    <property type="match status" value="1"/>
</dbReference>
<dbReference type="InterPro" id="IPR036028">
    <property type="entry name" value="SH3-like_dom_sf"/>
</dbReference>
<evidence type="ECO:0000313" key="13">
    <source>
        <dbReference type="EMBL" id="PWN98917.1"/>
    </source>
</evidence>
<keyword evidence="8 11" id="KW-0472">Membrane</keyword>
<reference evidence="13 14" key="1">
    <citation type="journal article" date="2018" name="Mol. Biol. Evol.">
        <title>Broad Genomic Sampling Reveals a Smut Pathogenic Ancestry of the Fungal Clade Ustilaginomycotina.</title>
        <authorList>
            <person name="Kijpornyongpan T."/>
            <person name="Mondo S.J."/>
            <person name="Barry K."/>
            <person name="Sandor L."/>
            <person name="Lee J."/>
            <person name="Lipzen A."/>
            <person name="Pangilinan J."/>
            <person name="LaButti K."/>
            <person name="Hainaut M."/>
            <person name="Henrissat B."/>
            <person name="Grigoriev I.V."/>
            <person name="Spatafora J.W."/>
            <person name="Aime M.C."/>
        </authorList>
    </citation>
    <scope>NUCLEOTIDE SEQUENCE [LARGE SCALE GENOMIC DNA]</scope>
    <source>
        <strain evidence="13 14">MCA 4186</strain>
    </source>
</reference>
<evidence type="ECO:0000256" key="7">
    <source>
        <dbReference type="ARBA" id="ARBA00023016"/>
    </source>
</evidence>
<dbReference type="GO" id="GO:0005886">
    <property type="term" value="C:plasma membrane"/>
    <property type="evidence" value="ECO:0007669"/>
    <property type="project" value="UniProtKB-SubCell"/>
</dbReference>
<dbReference type="GO" id="GO:0030833">
    <property type="term" value="P:regulation of actin filament polymerization"/>
    <property type="evidence" value="ECO:0007669"/>
    <property type="project" value="TreeGrafter"/>
</dbReference>
<feature type="transmembrane region" description="Helical" evidence="11">
    <location>
        <begin position="93"/>
        <end position="112"/>
    </location>
</feature>
<protein>
    <recommendedName>
        <fullName evidence="12">SH3 domain-containing protein</fullName>
    </recommendedName>
</protein>
<keyword evidence="7" id="KW-0346">Stress response</keyword>
<dbReference type="STRING" id="58919.A0A316ZAR7"/>
<dbReference type="PANTHER" id="PTHR15735">
    <property type="entry name" value="FCH AND DOUBLE SH3 DOMAINS PROTEIN"/>
    <property type="match status" value="1"/>
</dbReference>
<keyword evidence="5 11" id="KW-0812">Transmembrane</keyword>
<keyword evidence="3 9" id="KW-0728">SH3 domain</keyword>
<dbReference type="EMBL" id="KZ819290">
    <property type="protein sequence ID" value="PWN98917.1"/>
    <property type="molecule type" value="Genomic_DNA"/>
</dbReference>
<dbReference type="PROSITE" id="PS50002">
    <property type="entry name" value="SH3"/>
    <property type="match status" value="1"/>
</dbReference>
<accession>A0A316ZAR7</accession>
<feature type="transmembrane region" description="Helical" evidence="11">
    <location>
        <begin position="20"/>
        <end position="39"/>
    </location>
</feature>
<evidence type="ECO:0000256" key="11">
    <source>
        <dbReference type="SAM" id="Phobius"/>
    </source>
</evidence>
<feature type="transmembrane region" description="Helical" evidence="11">
    <location>
        <begin position="124"/>
        <end position="143"/>
    </location>
</feature>
<evidence type="ECO:0000256" key="3">
    <source>
        <dbReference type="ARBA" id="ARBA00022443"/>
    </source>
</evidence>
<feature type="compositionally biased region" description="Polar residues" evidence="10">
    <location>
        <begin position="262"/>
        <end position="282"/>
    </location>
</feature>
<dbReference type="InterPro" id="IPR001452">
    <property type="entry name" value="SH3_domain"/>
</dbReference>
<feature type="transmembrane region" description="Helical" evidence="11">
    <location>
        <begin position="60"/>
        <end position="81"/>
    </location>
</feature>
<gene>
    <name evidence="13" type="ORF">FA09DRAFT_329392</name>
</gene>
<feature type="compositionally biased region" description="Polar residues" evidence="10">
    <location>
        <begin position="211"/>
        <end position="221"/>
    </location>
</feature>
<dbReference type="OrthoDB" id="25408at2759"/>
<keyword evidence="14" id="KW-1185">Reference proteome</keyword>
<evidence type="ECO:0000256" key="10">
    <source>
        <dbReference type="SAM" id="MobiDB-lite"/>
    </source>
</evidence>
<evidence type="ECO:0000313" key="14">
    <source>
        <dbReference type="Proteomes" id="UP000245946"/>
    </source>
</evidence>
<dbReference type="CDD" id="cd11855">
    <property type="entry name" value="SH3_Sho1p"/>
    <property type="match status" value="1"/>
</dbReference>
<comment type="subcellular location">
    <subcellularLocation>
        <location evidence="1">Cell membrane</location>
        <topology evidence="1">Multi-pass membrane protein</topology>
    </subcellularLocation>
</comment>
<evidence type="ECO:0000256" key="5">
    <source>
        <dbReference type="ARBA" id="ARBA00022692"/>
    </source>
</evidence>
<evidence type="ECO:0000256" key="2">
    <source>
        <dbReference type="ARBA" id="ARBA00009739"/>
    </source>
</evidence>
<dbReference type="PANTHER" id="PTHR15735:SF21">
    <property type="entry name" value="PROTEIN NERVOUS WRECK"/>
    <property type="match status" value="1"/>
</dbReference>
<feature type="domain" description="SH3" evidence="12">
    <location>
        <begin position="293"/>
        <end position="352"/>
    </location>
</feature>
<sequence length="352" mass="36044">MARNAVSGGGFDFSLIFSNLILLGTLGLAAVGWFVAFIGQIVAEARGTTNVVVSTPSDRLGVLWFGIFVQLFLLLGVAAVLASDGIATHRLQLSAWTVVALVFAVIGIDKGIYSDYRQNGALHAMGAGYFLLTIANVIWLFFFTAEEDSAVYALLSSLGSGGLSGPGGRGGRQMRGGNGSLSGGAISGPTGTSGFGTGFAAGSSSGGGYTQTYNNPSTGDITQGVAAPSAAMKSSHSLRSNTQSNAPGRVGGAAAAAPQSDFGAQSSHHQPTVPGSPSSSRPAGTVEGEPTPGYGYRARALYAYQANADDPTEISFSKGEILDIVDNSGKWWQARKPTGETGIVPSNYMQLL</sequence>
<evidence type="ECO:0000256" key="9">
    <source>
        <dbReference type="PROSITE-ProRule" id="PRU00192"/>
    </source>
</evidence>
<dbReference type="InterPro" id="IPR035522">
    <property type="entry name" value="Sho1_SH3"/>
</dbReference>
<dbReference type="SMART" id="SM00326">
    <property type="entry name" value="SH3"/>
    <property type="match status" value="1"/>
</dbReference>